<organism evidence="3">
    <name type="scientific">Melampsora larici-populina (strain 98AG31 / pathotype 3-4-7)</name>
    <name type="common">Poplar leaf rust fungus</name>
    <dbReference type="NCBI Taxonomy" id="747676"/>
    <lineage>
        <taxon>Eukaryota</taxon>
        <taxon>Fungi</taxon>
        <taxon>Dikarya</taxon>
        <taxon>Basidiomycota</taxon>
        <taxon>Pucciniomycotina</taxon>
        <taxon>Pucciniomycetes</taxon>
        <taxon>Pucciniales</taxon>
        <taxon>Melampsoraceae</taxon>
        <taxon>Melampsora</taxon>
    </lineage>
</organism>
<keyword evidence="3" id="KW-1185">Reference proteome</keyword>
<dbReference type="VEuPathDB" id="FungiDB:MELLADRAFT_94855"/>
<name>F4S862_MELLP</name>
<evidence type="ECO:0000313" key="3">
    <source>
        <dbReference type="Proteomes" id="UP000001072"/>
    </source>
</evidence>
<feature type="compositionally biased region" description="Gly residues" evidence="1">
    <location>
        <begin position="313"/>
        <end position="329"/>
    </location>
</feature>
<dbReference type="EMBL" id="GL883163">
    <property type="protein sequence ID" value="EGF99172.1"/>
    <property type="molecule type" value="Genomic_DNA"/>
</dbReference>
<dbReference type="GeneID" id="18937037"/>
<evidence type="ECO:0000256" key="1">
    <source>
        <dbReference type="SAM" id="MobiDB-lite"/>
    </source>
</evidence>
<accession>F4S862</accession>
<dbReference type="KEGG" id="mlr:MELLADRAFT_94855"/>
<gene>
    <name evidence="2" type="ORF">MELLADRAFT_94855</name>
</gene>
<proteinExistence type="predicted"/>
<dbReference type="OrthoDB" id="10302672at2759"/>
<dbReference type="HOGENOM" id="CLU_622676_0_0_1"/>
<dbReference type="Proteomes" id="UP000001072">
    <property type="component" value="Unassembled WGS sequence"/>
</dbReference>
<protein>
    <submittedName>
        <fullName evidence="2">Uncharacterized protein</fullName>
    </submittedName>
</protein>
<feature type="region of interest" description="Disordered" evidence="1">
    <location>
        <begin position="1"/>
        <end position="35"/>
    </location>
</feature>
<reference evidence="3" key="1">
    <citation type="journal article" date="2011" name="Proc. Natl. Acad. Sci. U.S.A.">
        <title>Obligate biotrophy features unraveled by the genomic analysis of rust fungi.</title>
        <authorList>
            <person name="Duplessis S."/>
            <person name="Cuomo C.A."/>
            <person name="Lin Y.-C."/>
            <person name="Aerts A."/>
            <person name="Tisserant E."/>
            <person name="Veneault-Fourrey C."/>
            <person name="Joly D.L."/>
            <person name="Hacquard S."/>
            <person name="Amselem J."/>
            <person name="Cantarel B.L."/>
            <person name="Chiu R."/>
            <person name="Coutinho P.M."/>
            <person name="Feau N."/>
            <person name="Field M."/>
            <person name="Frey P."/>
            <person name="Gelhaye E."/>
            <person name="Goldberg J."/>
            <person name="Grabherr M.G."/>
            <person name="Kodira C.D."/>
            <person name="Kohler A."/>
            <person name="Kuees U."/>
            <person name="Lindquist E.A."/>
            <person name="Lucas S.M."/>
            <person name="Mago R."/>
            <person name="Mauceli E."/>
            <person name="Morin E."/>
            <person name="Murat C."/>
            <person name="Pangilinan J.L."/>
            <person name="Park R."/>
            <person name="Pearson M."/>
            <person name="Quesneville H."/>
            <person name="Rouhier N."/>
            <person name="Sakthikumar S."/>
            <person name="Salamov A.A."/>
            <person name="Schmutz J."/>
            <person name="Selles B."/>
            <person name="Shapiro H."/>
            <person name="Tanguay P."/>
            <person name="Tuskan G.A."/>
            <person name="Henrissat B."/>
            <person name="Van de Peer Y."/>
            <person name="Rouze P."/>
            <person name="Ellis J.G."/>
            <person name="Dodds P.N."/>
            <person name="Schein J.E."/>
            <person name="Zhong S."/>
            <person name="Hamelin R.C."/>
            <person name="Grigoriev I.V."/>
            <person name="Szabo L.J."/>
            <person name="Martin F."/>
        </authorList>
    </citation>
    <scope>NUCLEOTIDE SEQUENCE [LARGE SCALE GENOMIC DNA]</scope>
    <source>
        <strain evidence="3">98AG31 / pathotype 3-4-7</strain>
    </source>
</reference>
<dbReference type="RefSeq" id="XP_007417574.1">
    <property type="nucleotide sequence ID" value="XM_007417512.1"/>
</dbReference>
<feature type="compositionally biased region" description="Acidic residues" evidence="1">
    <location>
        <begin position="1"/>
        <end position="15"/>
    </location>
</feature>
<evidence type="ECO:0000313" key="2">
    <source>
        <dbReference type="EMBL" id="EGF99172.1"/>
    </source>
</evidence>
<feature type="region of interest" description="Disordered" evidence="1">
    <location>
        <begin position="289"/>
        <end position="332"/>
    </location>
</feature>
<dbReference type="InParanoid" id="F4S862"/>
<sequence>MLECSSGEDDDDEELVGAKRKSTKQISEKPAKAGKKMNPRKILTHQLVDLAPYWDNKMTACFGYVPLTIFVPAWLLADKAHMANRKKQTNSCSDVLQYTGSRIPSEWRQSFLEWSTSLNLCVKYWRSKYNREDIALSLEKHYKNVLEMKAKHHEAWAPALRYNITHRTNVWSHTLEDGSLSDVGTINEELMEQAWSDSKANGDHRYIDNPYIIGGALENMCPWTGKYQVGWDVIGSNGMEQVTAVTGGRMLSHLAPTGRGHVNASFANTHHDTGRNNLHQYNENQRFHHESNRFHVNKQHESGRSRGRRGRGVGRGQGSRGGGPSGRGGMAPSATVLVNGVAVPKFGPGAFEALKAAQASGSTTQQIVNIPIVPQSPRENLRP</sequence>
<feature type="compositionally biased region" description="Basic and acidic residues" evidence="1">
    <location>
        <begin position="289"/>
        <end position="304"/>
    </location>
</feature>
<dbReference type="AlphaFoldDB" id="F4S862"/>